<name>A0A8W8HW42_MAGGI</name>
<sequence>MSGNILHVILGFIVIGATSVQISQAVDSQLLTFLLNEMSNFRTSSLAMENEINELKTAIATLTSHNNQLQGLVTSLNSQCRDCEQHLLGNVSKLNSDIQTIARATNTSVLYVVRKHEVFEEHIEKLLANQSKDFKTQIQNFSSHPVIFSVHGSAGDKLQFSGIKFPQVSIDTPPNYNVATGVYTVPEDGYYTLRITDGILRSLKNLSPFMVDGHRQTGCYGLDQTNNAFSVCQIYVYLRAGQRVWTQDSLEFIHTNTTVFSGWKM</sequence>
<dbReference type="EnsemblMetazoa" id="G11368.2">
    <property type="protein sequence ID" value="G11368.2:cds"/>
    <property type="gene ID" value="G11368"/>
</dbReference>
<evidence type="ECO:0000259" key="2">
    <source>
        <dbReference type="PROSITE" id="PS50871"/>
    </source>
</evidence>
<dbReference type="Pfam" id="PF00386">
    <property type="entry name" value="C1q"/>
    <property type="match status" value="1"/>
</dbReference>
<dbReference type="InterPro" id="IPR008983">
    <property type="entry name" value="Tumour_necrosis_fac-like_dom"/>
</dbReference>
<keyword evidence="1" id="KW-0732">Signal</keyword>
<dbReference type="AlphaFoldDB" id="A0A8W8HW42"/>
<evidence type="ECO:0000313" key="3">
    <source>
        <dbReference type="EnsemblMetazoa" id="G11368.1:cds"/>
    </source>
</evidence>
<dbReference type="InterPro" id="IPR001073">
    <property type="entry name" value="C1q_dom"/>
</dbReference>
<protein>
    <recommendedName>
        <fullName evidence="2">C1q domain-containing protein</fullName>
    </recommendedName>
</protein>
<feature type="domain" description="C1q" evidence="2">
    <location>
        <begin position="141"/>
        <end position="265"/>
    </location>
</feature>
<reference evidence="3" key="1">
    <citation type="submission" date="2022-08" db="UniProtKB">
        <authorList>
            <consortium name="EnsemblMetazoa"/>
        </authorList>
    </citation>
    <scope>IDENTIFICATION</scope>
    <source>
        <strain evidence="3">05x7-T-G4-1.051#20</strain>
    </source>
</reference>
<dbReference type="OrthoDB" id="10356413at2759"/>
<evidence type="ECO:0000256" key="1">
    <source>
        <dbReference type="SAM" id="SignalP"/>
    </source>
</evidence>
<feature type="chain" id="PRO_5042430720" description="C1q domain-containing protein" evidence="1">
    <location>
        <begin position="26"/>
        <end position="265"/>
    </location>
</feature>
<keyword evidence="4" id="KW-1185">Reference proteome</keyword>
<dbReference type="PROSITE" id="PS50871">
    <property type="entry name" value="C1Q"/>
    <property type="match status" value="1"/>
</dbReference>
<evidence type="ECO:0000313" key="4">
    <source>
        <dbReference type="Proteomes" id="UP000005408"/>
    </source>
</evidence>
<proteinExistence type="predicted"/>
<accession>A0A8W8HW42</accession>
<organism evidence="3 4">
    <name type="scientific">Magallana gigas</name>
    <name type="common">Pacific oyster</name>
    <name type="synonym">Crassostrea gigas</name>
    <dbReference type="NCBI Taxonomy" id="29159"/>
    <lineage>
        <taxon>Eukaryota</taxon>
        <taxon>Metazoa</taxon>
        <taxon>Spiralia</taxon>
        <taxon>Lophotrochozoa</taxon>
        <taxon>Mollusca</taxon>
        <taxon>Bivalvia</taxon>
        <taxon>Autobranchia</taxon>
        <taxon>Pteriomorphia</taxon>
        <taxon>Ostreida</taxon>
        <taxon>Ostreoidea</taxon>
        <taxon>Ostreidae</taxon>
        <taxon>Magallana</taxon>
    </lineage>
</organism>
<dbReference type="OMA" id="LNILICQ"/>
<dbReference type="Proteomes" id="UP000005408">
    <property type="component" value="Unassembled WGS sequence"/>
</dbReference>
<dbReference type="Gene3D" id="2.60.120.40">
    <property type="match status" value="1"/>
</dbReference>
<dbReference type="SUPFAM" id="SSF49842">
    <property type="entry name" value="TNF-like"/>
    <property type="match status" value="1"/>
</dbReference>
<feature type="signal peptide" evidence="1">
    <location>
        <begin position="1"/>
        <end position="25"/>
    </location>
</feature>
<dbReference type="EnsemblMetazoa" id="G11368.1">
    <property type="protein sequence ID" value="G11368.1:cds"/>
    <property type="gene ID" value="G11368"/>
</dbReference>